<feature type="signal peptide" evidence="1">
    <location>
        <begin position="1"/>
        <end position="24"/>
    </location>
</feature>
<reference evidence="2" key="2">
    <citation type="journal article" date="2006" name="Insect Biochem. Mol. Biol.">
        <title>An annotated catalog of salivary gland transcripts from Ixodes scapularis ticks.</title>
        <authorList>
            <person name="Ribeiro J.M."/>
            <person name="Alarcon-Chaidez F."/>
            <person name="Francischetti I.M."/>
            <person name="Mans B.J."/>
            <person name="Mather T.N."/>
            <person name="Valenzuela J.G."/>
            <person name="Wikel S.K."/>
        </authorList>
    </citation>
    <scope>NUCLEOTIDE SEQUENCE</scope>
    <source>
        <strain evidence="2">ISN-L-68</strain>
        <tissue evidence="2">Salivary glands</tissue>
    </source>
</reference>
<reference evidence="2" key="1">
    <citation type="submission" date="2005-05" db="EMBL/GenBank/DDBJ databases">
        <authorList>
            <person name="Tseng H.-P."/>
            <person name="Hseu T.-H."/>
            <person name="Buhler D.R."/>
            <person name="Wang W.-D."/>
            <person name="Tsai H.-L."/>
            <person name="Hu C.-H."/>
        </authorList>
    </citation>
    <scope>NUCLEOTIDE SEQUENCE</scope>
    <source>
        <strain evidence="2">ISN-L-68</strain>
        <tissue evidence="2">Salivary glands</tissue>
    </source>
</reference>
<dbReference type="EMBL" id="DQ066084">
    <property type="protein sequence ID" value="AAY66721.1"/>
    <property type="molecule type" value="mRNA"/>
</dbReference>
<protein>
    <submittedName>
        <fullName evidence="2">Putative secreted salivary protein</fullName>
    </submittedName>
</protein>
<sequence length="80" mass="8424">MCRTISNMLLVLFTVVLILPAFQGVGFLSGSGSIYHCANAVNPPAKILCELNGSNDVFTSRLPSCNVTCSRSKTDAADAT</sequence>
<dbReference type="AlphaFoldDB" id="Q4PMP0"/>
<proteinExistence type="evidence at transcript level"/>
<keyword evidence="1" id="KW-0732">Signal</keyword>
<organism evidence="2">
    <name type="scientific">Ixodes scapularis</name>
    <name type="common">Black-legged tick</name>
    <name type="synonym">Deer tick</name>
    <dbReference type="NCBI Taxonomy" id="6945"/>
    <lineage>
        <taxon>Eukaryota</taxon>
        <taxon>Metazoa</taxon>
        <taxon>Ecdysozoa</taxon>
        <taxon>Arthropoda</taxon>
        <taxon>Chelicerata</taxon>
        <taxon>Arachnida</taxon>
        <taxon>Acari</taxon>
        <taxon>Parasitiformes</taxon>
        <taxon>Ixodida</taxon>
        <taxon>Ixodoidea</taxon>
        <taxon>Ixodidae</taxon>
        <taxon>Ixodinae</taxon>
        <taxon>Ixodes</taxon>
    </lineage>
</organism>
<feature type="chain" id="PRO_5004241548" evidence="1">
    <location>
        <begin position="25"/>
        <end position="80"/>
    </location>
</feature>
<evidence type="ECO:0000313" key="2">
    <source>
        <dbReference type="EMBL" id="AAY66721.1"/>
    </source>
</evidence>
<name>Q4PMP0_IXOSC</name>
<evidence type="ECO:0000256" key="1">
    <source>
        <dbReference type="SAM" id="SignalP"/>
    </source>
</evidence>
<accession>Q4PMP0</accession>